<evidence type="ECO:0000256" key="7">
    <source>
        <dbReference type="HAMAP-Rule" id="MF_00203"/>
    </source>
</evidence>
<proteinExistence type="inferred from homology"/>
<dbReference type="CDD" id="cd10434">
    <property type="entry name" value="GIY-YIG_UvrC_Cho"/>
    <property type="match status" value="1"/>
</dbReference>
<keyword evidence="4 7" id="KW-0267">Excision nuclease</keyword>
<dbReference type="RefSeq" id="WP_186887607.1">
    <property type="nucleotide sequence ID" value="NZ_JACONZ010000002.1"/>
</dbReference>
<keyword evidence="3 7" id="KW-0228">DNA excision</keyword>
<organism evidence="13 14">
    <name type="scientific">Anaerofilum hominis</name>
    <dbReference type="NCBI Taxonomy" id="2763016"/>
    <lineage>
        <taxon>Bacteria</taxon>
        <taxon>Bacillati</taxon>
        <taxon>Bacillota</taxon>
        <taxon>Clostridia</taxon>
        <taxon>Eubacteriales</taxon>
        <taxon>Oscillospiraceae</taxon>
        <taxon>Anaerofilum</taxon>
    </lineage>
</organism>
<feature type="coiled-coil region" evidence="8">
    <location>
        <begin position="201"/>
        <end position="228"/>
    </location>
</feature>
<dbReference type="InterPro" id="IPR001943">
    <property type="entry name" value="UVR_dom"/>
</dbReference>
<dbReference type="Gene3D" id="3.40.1440.10">
    <property type="entry name" value="GIY-YIG endonuclease"/>
    <property type="match status" value="1"/>
</dbReference>
<dbReference type="FunFam" id="3.40.1440.10:FF:000001">
    <property type="entry name" value="UvrABC system protein C"/>
    <property type="match status" value="1"/>
</dbReference>
<evidence type="ECO:0000259" key="11">
    <source>
        <dbReference type="PROSITE" id="PS50164"/>
    </source>
</evidence>
<dbReference type="GO" id="GO:0005737">
    <property type="term" value="C:cytoplasm"/>
    <property type="evidence" value="ECO:0007669"/>
    <property type="project" value="UniProtKB-SubCell"/>
</dbReference>
<dbReference type="InterPro" id="IPR036876">
    <property type="entry name" value="UVR_dom_sf"/>
</dbReference>
<dbReference type="InterPro" id="IPR050066">
    <property type="entry name" value="UvrABC_protein_C"/>
</dbReference>
<evidence type="ECO:0000313" key="14">
    <source>
        <dbReference type="Proteomes" id="UP000659630"/>
    </source>
</evidence>
<dbReference type="Proteomes" id="UP000659630">
    <property type="component" value="Unassembled WGS sequence"/>
</dbReference>
<dbReference type="PANTHER" id="PTHR30562">
    <property type="entry name" value="UVRC/OXIDOREDUCTASE"/>
    <property type="match status" value="1"/>
</dbReference>
<evidence type="ECO:0000256" key="2">
    <source>
        <dbReference type="ARBA" id="ARBA00022763"/>
    </source>
</evidence>
<dbReference type="InterPro" id="IPR038476">
    <property type="entry name" value="UvrC_RNase_H_dom_sf"/>
</dbReference>
<dbReference type="Pfam" id="PF08459">
    <property type="entry name" value="UvrC_RNaseH_dom"/>
    <property type="match status" value="1"/>
</dbReference>
<evidence type="ECO:0000256" key="9">
    <source>
        <dbReference type="SAM" id="MobiDB-lite"/>
    </source>
</evidence>
<dbReference type="SMART" id="SM00465">
    <property type="entry name" value="GIYc"/>
    <property type="match status" value="1"/>
</dbReference>
<keyword evidence="6 7" id="KW-0742">SOS response</keyword>
<dbReference type="InterPro" id="IPR010994">
    <property type="entry name" value="RuvA_2-like"/>
</dbReference>
<dbReference type="PROSITE" id="PS50165">
    <property type="entry name" value="UVRC"/>
    <property type="match status" value="1"/>
</dbReference>
<feature type="domain" description="UVR" evidence="10">
    <location>
        <begin position="205"/>
        <end position="240"/>
    </location>
</feature>
<feature type="domain" description="UvrC family homology region profile" evidence="12">
    <location>
        <begin position="256"/>
        <end position="482"/>
    </location>
</feature>
<dbReference type="AlphaFoldDB" id="A0A923I6M0"/>
<comment type="subcellular location">
    <subcellularLocation>
        <location evidence="7">Cytoplasm</location>
    </subcellularLocation>
</comment>
<evidence type="ECO:0000256" key="8">
    <source>
        <dbReference type="SAM" id="Coils"/>
    </source>
</evidence>
<dbReference type="PROSITE" id="PS50151">
    <property type="entry name" value="UVR"/>
    <property type="match status" value="1"/>
</dbReference>
<reference evidence="13" key="1">
    <citation type="submission" date="2020-08" db="EMBL/GenBank/DDBJ databases">
        <title>Genome public.</title>
        <authorList>
            <person name="Liu C."/>
            <person name="Sun Q."/>
        </authorList>
    </citation>
    <scope>NUCLEOTIDE SEQUENCE</scope>
    <source>
        <strain evidence="13">BX8</strain>
    </source>
</reference>
<feature type="region of interest" description="Disordered" evidence="9">
    <location>
        <begin position="609"/>
        <end position="637"/>
    </location>
</feature>
<dbReference type="GO" id="GO:0009380">
    <property type="term" value="C:excinuclease repair complex"/>
    <property type="evidence" value="ECO:0007669"/>
    <property type="project" value="InterPro"/>
</dbReference>
<dbReference type="GO" id="GO:0006289">
    <property type="term" value="P:nucleotide-excision repair"/>
    <property type="evidence" value="ECO:0007669"/>
    <property type="project" value="UniProtKB-UniRule"/>
</dbReference>
<dbReference type="NCBIfam" id="TIGR00194">
    <property type="entry name" value="uvrC"/>
    <property type="match status" value="1"/>
</dbReference>
<dbReference type="InterPro" id="IPR035901">
    <property type="entry name" value="GIY-YIG_endonuc_sf"/>
</dbReference>
<dbReference type="InterPro" id="IPR001162">
    <property type="entry name" value="UvrC_RNase_H_dom"/>
</dbReference>
<dbReference type="Gene3D" id="4.10.860.10">
    <property type="entry name" value="UVR domain"/>
    <property type="match status" value="1"/>
</dbReference>
<name>A0A923I6M0_9FIRM</name>
<keyword evidence="14" id="KW-1185">Reference proteome</keyword>
<keyword evidence="1 7" id="KW-0963">Cytoplasm</keyword>
<evidence type="ECO:0000259" key="10">
    <source>
        <dbReference type="PROSITE" id="PS50151"/>
    </source>
</evidence>
<accession>A0A923I6M0</accession>
<dbReference type="SUPFAM" id="SSF46600">
    <property type="entry name" value="C-terminal UvrC-binding domain of UvrB"/>
    <property type="match status" value="1"/>
</dbReference>
<dbReference type="SUPFAM" id="SSF47781">
    <property type="entry name" value="RuvA domain 2-like"/>
    <property type="match status" value="1"/>
</dbReference>
<dbReference type="InterPro" id="IPR004791">
    <property type="entry name" value="UvrC"/>
</dbReference>
<comment type="similarity">
    <text evidence="7">Belongs to the UvrC family.</text>
</comment>
<evidence type="ECO:0000256" key="4">
    <source>
        <dbReference type="ARBA" id="ARBA00022881"/>
    </source>
</evidence>
<keyword evidence="2 7" id="KW-0227">DNA damage</keyword>
<dbReference type="Gene3D" id="3.30.420.340">
    <property type="entry name" value="UvrC, RNAse H endonuclease domain"/>
    <property type="match status" value="1"/>
</dbReference>
<dbReference type="GO" id="GO:0009432">
    <property type="term" value="P:SOS response"/>
    <property type="evidence" value="ECO:0007669"/>
    <property type="project" value="UniProtKB-UniRule"/>
</dbReference>
<evidence type="ECO:0000256" key="3">
    <source>
        <dbReference type="ARBA" id="ARBA00022769"/>
    </source>
</evidence>
<dbReference type="PANTHER" id="PTHR30562:SF1">
    <property type="entry name" value="UVRABC SYSTEM PROTEIN C"/>
    <property type="match status" value="1"/>
</dbReference>
<gene>
    <name evidence="7 13" type="primary">uvrC</name>
    <name evidence="13" type="ORF">H8S23_06965</name>
</gene>
<dbReference type="PROSITE" id="PS50164">
    <property type="entry name" value="GIY_YIG"/>
    <property type="match status" value="1"/>
</dbReference>
<dbReference type="InterPro" id="IPR047296">
    <property type="entry name" value="GIY-YIG_UvrC_Cho"/>
</dbReference>
<keyword evidence="5 7" id="KW-0234">DNA repair</keyword>
<evidence type="ECO:0000256" key="5">
    <source>
        <dbReference type="ARBA" id="ARBA00023204"/>
    </source>
</evidence>
<dbReference type="Pfam" id="PF22920">
    <property type="entry name" value="UvrC_RNaseH"/>
    <property type="match status" value="1"/>
</dbReference>
<evidence type="ECO:0000259" key="12">
    <source>
        <dbReference type="PROSITE" id="PS50165"/>
    </source>
</evidence>
<sequence>MTKQELYEKAKRLPLLPGVYIIKDKTGEIIYIGKAKRLRLRVSQYFREGVPHEPKVTRMIEHAYSFDFIVTTSEFEALVLECSQIKLHSPKYNILLKDDKGYCFIRVGKGPYPKISAELQKQDDGAQWIGPYMSSFAVREMVATAQDSFKLHRCGRQFPRDFGKERPCLNYHIGKCMAPCTGKISEAAYAECVDGAVRLIKQGKNEIVRSLRQRMEEASEALEFEKAATLRDQINAIEKVANGQRVVQSTIKQADVFSFVAAHGAVCAAMLSFREGRLVDKNEFTFPDTTDAAEVREEFLPRFYNGVREVPKLILVDQLPEAATELEQMLGEQAGRKVTISVPQRGDGPRLVQMAALNASESLTLRSGRVSREERLLDEVAKTLGLASPPTVIESYDISNWGEGTSVAGMVVFENGRPKKSGYRRFKIKSVAGTDDYASMAEVLWRRAYEYANEGKGQFGVKPDLILLDGGKGQLSSVTEALAGTAFEDVPTFGMVKDDRHRTRAIVSKEGEIAISMHKSVFAFISTIQNEVHRFSIEYQRTAGKKKAFSSTLMQIPGVGQATAKKLLRTLKTVHAISEATPQELIEKAGIPTRTADAVWAFYHPGGAEVDNGGQSGDNNTIPQSGAADEAAQGELI</sequence>
<comment type="subunit">
    <text evidence="7">Interacts with UvrB in an incision complex.</text>
</comment>
<keyword evidence="8" id="KW-0175">Coiled coil</keyword>
<dbReference type="SUPFAM" id="SSF82771">
    <property type="entry name" value="GIY-YIG endonuclease"/>
    <property type="match status" value="1"/>
</dbReference>
<feature type="domain" description="GIY-YIG" evidence="11">
    <location>
        <begin position="15"/>
        <end position="94"/>
    </location>
</feature>
<evidence type="ECO:0000256" key="6">
    <source>
        <dbReference type="ARBA" id="ARBA00023236"/>
    </source>
</evidence>
<dbReference type="EMBL" id="JACONZ010000002">
    <property type="protein sequence ID" value="MBC5581245.1"/>
    <property type="molecule type" value="Genomic_DNA"/>
</dbReference>
<dbReference type="FunFam" id="4.10.860.10:FF:000002">
    <property type="entry name" value="UvrABC system protein C"/>
    <property type="match status" value="1"/>
</dbReference>
<dbReference type="Pfam" id="PF02151">
    <property type="entry name" value="UVR"/>
    <property type="match status" value="1"/>
</dbReference>
<dbReference type="Pfam" id="PF01541">
    <property type="entry name" value="GIY-YIG"/>
    <property type="match status" value="1"/>
</dbReference>
<dbReference type="Gene3D" id="1.10.150.20">
    <property type="entry name" value="5' to 3' exonuclease, C-terminal subdomain"/>
    <property type="match status" value="1"/>
</dbReference>
<dbReference type="GO" id="GO:0009381">
    <property type="term" value="F:excinuclease ABC activity"/>
    <property type="evidence" value="ECO:0007669"/>
    <property type="project" value="UniProtKB-UniRule"/>
</dbReference>
<dbReference type="HAMAP" id="MF_00203">
    <property type="entry name" value="UvrC"/>
    <property type="match status" value="1"/>
</dbReference>
<dbReference type="InterPro" id="IPR000305">
    <property type="entry name" value="GIY-YIG_endonuc"/>
</dbReference>
<protein>
    <recommendedName>
        <fullName evidence="7">UvrABC system protein C</fullName>
        <shortName evidence="7">Protein UvrC</shortName>
    </recommendedName>
    <alternativeName>
        <fullName evidence="7">Excinuclease ABC subunit C</fullName>
    </alternativeName>
</protein>
<comment type="caution">
    <text evidence="13">The sequence shown here is derived from an EMBL/GenBank/DDBJ whole genome shotgun (WGS) entry which is preliminary data.</text>
</comment>
<comment type="function">
    <text evidence="7">The UvrABC repair system catalyzes the recognition and processing of DNA lesions. UvrC both incises the 5' and 3' sides of the lesion. The N-terminal half is responsible for the 3' incision and the C-terminal half is responsible for the 5' incision.</text>
</comment>
<evidence type="ECO:0000313" key="13">
    <source>
        <dbReference type="EMBL" id="MBC5581245.1"/>
    </source>
</evidence>
<evidence type="ECO:0000256" key="1">
    <source>
        <dbReference type="ARBA" id="ARBA00022490"/>
    </source>
</evidence>
<dbReference type="GO" id="GO:0003677">
    <property type="term" value="F:DNA binding"/>
    <property type="evidence" value="ECO:0007669"/>
    <property type="project" value="UniProtKB-UniRule"/>
</dbReference>
<dbReference type="Pfam" id="PF14520">
    <property type="entry name" value="HHH_5"/>
    <property type="match status" value="1"/>
</dbReference>